<name>A0A6I9XFA1_9HYME</name>
<evidence type="ECO:0000313" key="5">
    <source>
        <dbReference type="RefSeq" id="XP_011643913.1"/>
    </source>
</evidence>
<sequence length="346" mass="40870">MTEQIPKYEFLSEEKTNEMLKLFKGERTGWVMVSPKRYIFPLRFIEQGAGFYNIKARSDDTWVMSYPRSGTTWTQELVWLLSNNLNFDLAKSRLLNERFPFLEFSLFNHAEVTLEFLSENQDDKAKQQFCKDIAKPGYEVVNAMPSPRFIKTHFPLSMLPGLLDVGCKVIYVARYVKDVAVSWFYLNKTIRTQGYIGDFATFWDYFQNDLTAYSPYWSHLKEAYALKDHPNLLFIFYEEMQHDFPKVIKKVAKFLNKTYSDEEICKISDYLDIKNFRNNEMVNYSEFRACGIIKPEHPFVRKGGSGGWKNFFTPELNAKADKWIEENLKDTDLHFPFFNNHINNNN</sequence>
<dbReference type="RefSeq" id="XP_011643913.1">
    <property type="nucleotide sequence ID" value="XM_011645611.2"/>
</dbReference>
<protein>
    <submittedName>
        <fullName evidence="5 6">Estrogen sulfotransferase</fullName>
    </submittedName>
</protein>
<dbReference type="SUPFAM" id="SSF52540">
    <property type="entry name" value="P-loop containing nucleoside triphosphate hydrolases"/>
    <property type="match status" value="1"/>
</dbReference>
<dbReference type="InterPro" id="IPR000863">
    <property type="entry name" value="Sulfotransferase_dom"/>
</dbReference>
<evidence type="ECO:0000313" key="6">
    <source>
        <dbReference type="RefSeq" id="XP_011643914.1"/>
    </source>
</evidence>
<accession>A0A6I9XFA1</accession>
<keyword evidence="2" id="KW-0808">Transferase</keyword>
<feature type="domain" description="Sulfotransferase" evidence="3">
    <location>
        <begin position="59"/>
        <end position="331"/>
    </location>
</feature>
<dbReference type="OrthoDB" id="205623at2759"/>
<dbReference type="GO" id="GO:0008146">
    <property type="term" value="F:sulfotransferase activity"/>
    <property type="evidence" value="ECO:0007669"/>
    <property type="project" value="InterPro"/>
</dbReference>
<keyword evidence="4" id="KW-1185">Reference proteome</keyword>
<dbReference type="AlphaFoldDB" id="A0A6I9XFA1"/>
<evidence type="ECO:0000313" key="4">
    <source>
        <dbReference type="Proteomes" id="UP000504615"/>
    </source>
</evidence>
<evidence type="ECO:0000256" key="1">
    <source>
        <dbReference type="ARBA" id="ARBA00005771"/>
    </source>
</evidence>
<dbReference type="Proteomes" id="UP000504615">
    <property type="component" value="Unplaced"/>
</dbReference>
<dbReference type="KEGG" id="pbar:105431433"/>
<evidence type="ECO:0000256" key="2">
    <source>
        <dbReference type="ARBA" id="ARBA00022679"/>
    </source>
</evidence>
<dbReference type="Gene3D" id="3.40.50.300">
    <property type="entry name" value="P-loop containing nucleotide triphosphate hydrolases"/>
    <property type="match status" value="1"/>
</dbReference>
<dbReference type="PANTHER" id="PTHR11783">
    <property type="entry name" value="SULFOTRANSFERASE SULT"/>
    <property type="match status" value="1"/>
</dbReference>
<gene>
    <name evidence="5 6" type="primary">LOC105431433</name>
</gene>
<reference evidence="5 6" key="1">
    <citation type="submission" date="2025-04" db="UniProtKB">
        <authorList>
            <consortium name="RefSeq"/>
        </authorList>
    </citation>
    <scope>IDENTIFICATION</scope>
</reference>
<comment type="similarity">
    <text evidence="1">Belongs to the sulfotransferase 1 family.</text>
</comment>
<evidence type="ECO:0000259" key="3">
    <source>
        <dbReference type="Pfam" id="PF00685"/>
    </source>
</evidence>
<dbReference type="RefSeq" id="XP_011643914.1">
    <property type="nucleotide sequence ID" value="XM_011645612.2"/>
</dbReference>
<proteinExistence type="inferred from homology"/>
<dbReference type="GeneID" id="105431433"/>
<dbReference type="Pfam" id="PF00685">
    <property type="entry name" value="Sulfotransfer_1"/>
    <property type="match status" value="1"/>
</dbReference>
<organism evidence="4 6">
    <name type="scientific">Pogonomyrmex barbatus</name>
    <name type="common">red harvester ant</name>
    <dbReference type="NCBI Taxonomy" id="144034"/>
    <lineage>
        <taxon>Eukaryota</taxon>
        <taxon>Metazoa</taxon>
        <taxon>Ecdysozoa</taxon>
        <taxon>Arthropoda</taxon>
        <taxon>Hexapoda</taxon>
        <taxon>Insecta</taxon>
        <taxon>Pterygota</taxon>
        <taxon>Neoptera</taxon>
        <taxon>Endopterygota</taxon>
        <taxon>Hymenoptera</taxon>
        <taxon>Apocrita</taxon>
        <taxon>Aculeata</taxon>
        <taxon>Formicoidea</taxon>
        <taxon>Formicidae</taxon>
        <taxon>Myrmicinae</taxon>
        <taxon>Pogonomyrmex</taxon>
    </lineage>
</organism>
<dbReference type="InterPro" id="IPR027417">
    <property type="entry name" value="P-loop_NTPase"/>
</dbReference>